<accession>A0A1S8KUN5</accession>
<dbReference type="Pfam" id="PF12664">
    <property type="entry name" value="DUF3789"/>
    <property type="match status" value="1"/>
</dbReference>
<dbReference type="Proteomes" id="UP000191171">
    <property type="component" value="Unassembled WGS sequence"/>
</dbReference>
<evidence type="ECO:0000313" key="4">
    <source>
        <dbReference type="Proteomes" id="UP000191171"/>
    </source>
</evidence>
<keyword evidence="1" id="KW-0472">Membrane</keyword>
<dbReference type="GeneID" id="66455604"/>
<evidence type="ECO:0000313" key="3">
    <source>
        <dbReference type="EMBL" id="OOL83444.1"/>
    </source>
</evidence>
<name>A0A1S8KUN5_ENTFC</name>
<evidence type="ECO:0000313" key="2">
    <source>
        <dbReference type="EMBL" id="KAB7577713.1"/>
    </source>
</evidence>
<dbReference type="Proteomes" id="UP000469871">
    <property type="component" value="Unassembled WGS sequence"/>
</dbReference>
<evidence type="ECO:0000313" key="5">
    <source>
        <dbReference type="Proteomes" id="UP000469871"/>
    </source>
</evidence>
<comment type="caution">
    <text evidence="3">The sequence shown here is derived from an EMBL/GenBank/DDBJ whole genome shotgun (WGS) entry which is preliminary data.</text>
</comment>
<protein>
    <submittedName>
        <fullName evidence="3">DUF3789 domain-containing protein</fullName>
    </submittedName>
</protein>
<dbReference type="EMBL" id="WEFP01000001">
    <property type="protein sequence ID" value="KAB7577713.1"/>
    <property type="molecule type" value="Genomic_DNA"/>
</dbReference>
<organism evidence="3 4">
    <name type="scientific">Enterococcus faecium</name>
    <name type="common">Streptococcus faecium</name>
    <dbReference type="NCBI Taxonomy" id="1352"/>
    <lineage>
        <taxon>Bacteria</taxon>
        <taxon>Bacillati</taxon>
        <taxon>Bacillota</taxon>
        <taxon>Bacilli</taxon>
        <taxon>Lactobacillales</taxon>
        <taxon>Enterococcaceae</taxon>
        <taxon>Enterococcus</taxon>
    </lineage>
</organism>
<dbReference type="AlphaFoldDB" id="A0A1S8KUN5"/>
<reference evidence="3 4" key="1">
    <citation type="submission" date="2017-02" db="EMBL/GenBank/DDBJ databases">
        <title>Clonality and virulence of isolates of VRE in Hematopoietic Stem Cell Transplanted (HSCT) patients.</title>
        <authorList>
            <person name="Marchi A.P."/>
            <person name="Martins R.C."/>
            <person name="Marie S.K."/>
            <person name="Levin A.S."/>
            <person name="Costa S.F."/>
        </authorList>
    </citation>
    <scope>NUCLEOTIDE SEQUENCE [LARGE SCALE GENOMIC DNA]</scope>
    <source>
        <strain evidence="3 4">LIM1759</strain>
    </source>
</reference>
<dbReference type="RefSeq" id="WP_002317225.1">
    <property type="nucleotide sequence ID" value="NZ_AP026566.1"/>
</dbReference>
<sequence length="45" mass="4777">MKRGIVMGIVKDIFLVFGGSMLGVTVMCLMNASAAADRAMEKKGK</sequence>
<dbReference type="InterPro" id="IPR024522">
    <property type="entry name" value="DUF3789"/>
</dbReference>
<evidence type="ECO:0000256" key="1">
    <source>
        <dbReference type="SAM" id="Phobius"/>
    </source>
</evidence>
<keyword evidence="1" id="KW-0812">Transmembrane</keyword>
<gene>
    <name evidence="3" type="ORF">B1P95_03510</name>
    <name evidence="2" type="ORF">GBM73_10450</name>
</gene>
<reference evidence="2 5" key="2">
    <citation type="submission" date="2019-10" db="EMBL/GenBank/DDBJ databases">
        <title>Evolutionary dynamics of vancomycin-resistant Enterococcus faecium during gastrointestinal tract colonization and bloodstream infection in immunocompromised pediatric patients.</title>
        <authorList>
            <person name="Chilambi G.S."/>
            <person name="Nordstrom H.R."/>
            <person name="Evans D.R."/>
            <person name="Ferrolino J."/>
            <person name="Hayden R.T."/>
            <person name="Maron G.M."/>
            <person name="Vo A.N."/>
            <person name="Gilmore M.S."/>
            <person name="Wolf J."/>
            <person name="Rosch J.W."/>
            <person name="Van Tyne D."/>
        </authorList>
    </citation>
    <scope>NUCLEOTIDE SEQUENCE [LARGE SCALE GENOMIC DNA]</scope>
    <source>
        <strain evidence="2 5">VRECG27</strain>
    </source>
</reference>
<dbReference type="EMBL" id="MVGJ01000015">
    <property type="protein sequence ID" value="OOL83444.1"/>
    <property type="molecule type" value="Genomic_DNA"/>
</dbReference>
<proteinExistence type="predicted"/>
<keyword evidence="1" id="KW-1133">Transmembrane helix</keyword>
<feature type="transmembrane region" description="Helical" evidence="1">
    <location>
        <begin position="13"/>
        <end position="36"/>
    </location>
</feature>